<reference evidence="3 4" key="1">
    <citation type="submission" date="2009-12" db="EMBL/GenBank/DDBJ databases">
        <title>Genome Sequence of Peptoniphilus lacrimalis 315-B.</title>
        <authorList>
            <person name="Durkin A.S."/>
            <person name="Madupu R."/>
            <person name="Torralba M."/>
            <person name="Methe B."/>
            <person name="Sutton G."/>
            <person name="Strausberg R.L."/>
            <person name="Nelson K.E."/>
        </authorList>
    </citation>
    <scope>NUCLEOTIDE SEQUENCE [LARGE SCALE GENOMIC DNA]</scope>
    <source>
        <strain evidence="3 4">315-B</strain>
    </source>
</reference>
<feature type="compositionally biased region" description="Basic and acidic residues" evidence="1">
    <location>
        <begin position="76"/>
        <end position="98"/>
    </location>
</feature>
<dbReference type="AlphaFoldDB" id="D1VTZ2"/>
<evidence type="ECO:0000256" key="2">
    <source>
        <dbReference type="SAM" id="Phobius"/>
    </source>
</evidence>
<feature type="transmembrane region" description="Helical" evidence="2">
    <location>
        <begin position="6"/>
        <end position="26"/>
    </location>
</feature>
<dbReference type="EMBL" id="ADDO01000052">
    <property type="protein sequence ID" value="EFA89973.1"/>
    <property type="molecule type" value="Genomic_DNA"/>
</dbReference>
<sequence>MRTFTLLIIFAVILCIIAFIIIKNILAKNESLAHDQNLIEWEKLRNSKNNTDDENLISEDNKNPTIENTSNEGDFSDSKYLVDKDKAKTPSKPSEKSNDSNVNKSKTIECGLNIDDKKNKEVKEDYLNQNEEANDLVKKRIKYQSKETTNKDLENKNFESPDSKNKEEFENVDLEKTEIKAQEQAKEENNDKKISTQEKVKAVNTHIKEVDDFINNIEDIDSLKKSSPKLCQKENYDSKLDFHKSITTGGMDEFEKTEIQVKPGDYNLFDVVEFIKNTKTLPTKISKKKLLTLQYSSTNKEDIRKILSNNKIIDEKGLNALNENSSVNSTILIDKENNKITEVTDSINYSDSKRTIFSKFY</sequence>
<evidence type="ECO:0000256" key="1">
    <source>
        <dbReference type="SAM" id="MobiDB-lite"/>
    </source>
</evidence>
<protein>
    <submittedName>
        <fullName evidence="3">Uncharacterized protein</fullName>
    </submittedName>
</protein>
<evidence type="ECO:0000313" key="4">
    <source>
        <dbReference type="Proteomes" id="UP000005711"/>
    </source>
</evidence>
<comment type="caution">
    <text evidence="3">The sequence shown here is derived from an EMBL/GenBank/DDBJ whole genome shotgun (WGS) entry which is preliminary data.</text>
</comment>
<dbReference type="Proteomes" id="UP000005711">
    <property type="component" value="Unassembled WGS sequence"/>
</dbReference>
<evidence type="ECO:0000313" key="3">
    <source>
        <dbReference type="EMBL" id="EFA89973.1"/>
    </source>
</evidence>
<proteinExistence type="predicted"/>
<organism evidence="3 4">
    <name type="scientific">Peptoniphilus lacrimalis 315-B</name>
    <dbReference type="NCBI Taxonomy" id="596330"/>
    <lineage>
        <taxon>Bacteria</taxon>
        <taxon>Bacillati</taxon>
        <taxon>Bacillota</taxon>
        <taxon>Tissierellia</taxon>
        <taxon>Tissierellales</taxon>
        <taxon>Peptoniphilaceae</taxon>
        <taxon>Peptoniphilus</taxon>
    </lineage>
</organism>
<keyword evidence="2" id="KW-0812">Transmembrane</keyword>
<feature type="compositionally biased region" description="Polar residues" evidence="1">
    <location>
        <begin position="63"/>
        <end position="73"/>
    </location>
</feature>
<keyword evidence="2" id="KW-0472">Membrane</keyword>
<accession>D1VTZ2</accession>
<feature type="region of interest" description="Disordered" evidence="1">
    <location>
        <begin position="49"/>
        <end position="104"/>
    </location>
</feature>
<dbReference type="RefSeq" id="WP_004825070.1">
    <property type="nucleotide sequence ID" value="NZ_ADDO01000052.1"/>
</dbReference>
<feature type="region of interest" description="Disordered" evidence="1">
    <location>
        <begin position="148"/>
        <end position="171"/>
    </location>
</feature>
<gene>
    <name evidence="3" type="ORF">HMPREF0628_1485</name>
</gene>
<name>D1VTZ2_9FIRM</name>
<keyword evidence="4" id="KW-1185">Reference proteome</keyword>
<keyword evidence="2" id="KW-1133">Transmembrane helix</keyword>